<protein>
    <submittedName>
        <fullName evidence="3">HNH/ENDO VII family nuclease</fullName>
    </submittedName>
</protein>
<sequence length="200" mass="22141">MSLEVFVSNAPEGLGRLAELSREMPEKSLDIKSLDRPLAREILPEARESRPPMSAETREKLEGKGFPSSVLDAIGSDAEAAIYDKAPLEGGQVNGKDALLRTDIDPDAKDDRGRTNVERMQKGLAPLDSKGEPLQLHHIGQENTAPLAELTRDEHCRNGNDSILHDKKRESTIDRMEFGDERAAHWQARAEQLINQKDAA</sequence>
<evidence type="ECO:0000313" key="4">
    <source>
        <dbReference type="Proteomes" id="UP001629246"/>
    </source>
</evidence>
<evidence type="ECO:0000256" key="1">
    <source>
        <dbReference type="SAM" id="MobiDB-lite"/>
    </source>
</evidence>
<dbReference type="InterPro" id="IPR026834">
    <property type="entry name" value="LHH"/>
</dbReference>
<feature type="compositionally biased region" description="Basic and acidic residues" evidence="1">
    <location>
        <begin position="42"/>
        <end position="63"/>
    </location>
</feature>
<evidence type="ECO:0000259" key="2">
    <source>
        <dbReference type="Pfam" id="PF14411"/>
    </source>
</evidence>
<feature type="region of interest" description="Disordered" evidence="1">
    <location>
        <begin position="42"/>
        <end position="68"/>
    </location>
</feature>
<comment type="caution">
    <text evidence="3">The sequence shown here is derived from an EMBL/GenBank/DDBJ whole genome shotgun (WGS) entry which is preliminary data.</text>
</comment>
<reference evidence="3 4" key="1">
    <citation type="journal article" date="2024" name="Chem. Sci.">
        <title>Discovery of megapolipeptins by genome mining of a Burkholderiales bacteria collection.</title>
        <authorList>
            <person name="Paulo B.S."/>
            <person name="Recchia M.J.J."/>
            <person name="Lee S."/>
            <person name="Fergusson C.H."/>
            <person name="Romanowski S.B."/>
            <person name="Hernandez A."/>
            <person name="Krull N."/>
            <person name="Liu D.Y."/>
            <person name="Cavanagh H."/>
            <person name="Bos A."/>
            <person name="Gray C.A."/>
            <person name="Murphy B.T."/>
            <person name="Linington R.G."/>
            <person name="Eustaquio A.S."/>
        </authorList>
    </citation>
    <scope>NUCLEOTIDE SEQUENCE [LARGE SCALE GENOMIC DNA]</scope>
    <source>
        <strain evidence="3 4">RL21-008-BIB-A</strain>
    </source>
</reference>
<feature type="compositionally biased region" description="Basic and acidic residues" evidence="1">
    <location>
        <begin position="98"/>
        <end position="121"/>
    </location>
</feature>
<feature type="domain" description="LHH" evidence="2">
    <location>
        <begin position="115"/>
        <end position="192"/>
    </location>
</feature>
<keyword evidence="4" id="KW-1185">Reference proteome</keyword>
<evidence type="ECO:0000313" key="3">
    <source>
        <dbReference type="EMBL" id="MFL9925039.1"/>
    </source>
</evidence>
<accession>A0ABW9A9X8</accession>
<proteinExistence type="predicted"/>
<feature type="region of interest" description="Disordered" evidence="1">
    <location>
        <begin position="89"/>
        <end position="131"/>
    </location>
</feature>
<dbReference type="Pfam" id="PF14411">
    <property type="entry name" value="LHH"/>
    <property type="match status" value="1"/>
</dbReference>
<organism evidence="3 4">
    <name type="scientific">Herbaspirillum lusitanum</name>
    <dbReference type="NCBI Taxonomy" id="213312"/>
    <lineage>
        <taxon>Bacteria</taxon>
        <taxon>Pseudomonadati</taxon>
        <taxon>Pseudomonadota</taxon>
        <taxon>Betaproteobacteria</taxon>
        <taxon>Burkholderiales</taxon>
        <taxon>Oxalobacteraceae</taxon>
        <taxon>Herbaspirillum</taxon>
    </lineage>
</organism>
<gene>
    <name evidence="3" type="ORF">PQR62_12245</name>
</gene>
<dbReference type="EMBL" id="JAQQFM010000005">
    <property type="protein sequence ID" value="MFL9925039.1"/>
    <property type="molecule type" value="Genomic_DNA"/>
</dbReference>
<name>A0ABW9A9X8_9BURK</name>
<dbReference type="RefSeq" id="WP_408158227.1">
    <property type="nucleotide sequence ID" value="NZ_JAQQFM010000005.1"/>
</dbReference>
<dbReference type="Proteomes" id="UP001629246">
    <property type="component" value="Unassembled WGS sequence"/>
</dbReference>